<evidence type="ECO:0000259" key="2">
    <source>
        <dbReference type="Pfam" id="PF23039"/>
    </source>
</evidence>
<evidence type="ECO:0000259" key="3">
    <source>
        <dbReference type="Pfam" id="PF23481"/>
    </source>
</evidence>
<dbReference type="Pfam" id="PF23481">
    <property type="entry name" value="Ig_TMEM132_2nd"/>
    <property type="match status" value="1"/>
</dbReference>
<dbReference type="PANTHER" id="PTHR13388">
    <property type="entry name" value="DETONATOR, ISOFORM E"/>
    <property type="match status" value="1"/>
</dbReference>
<evidence type="ECO:0008006" key="6">
    <source>
        <dbReference type="Google" id="ProtNLM"/>
    </source>
</evidence>
<name>A0ABR3NAX9_9TELE</name>
<dbReference type="Pfam" id="PF23039">
    <property type="entry name" value="TMEM132_3rd"/>
    <property type="match status" value="1"/>
</dbReference>
<sequence>MCGVSSALGPAAETNQSGGVWAQNYGPLCSPESAIKNGLVTQRDAVFRTMLPPSAEATCFIACNLRIAAPQGRHKTLHFLIFFSSPLRRRDYVMIAGVCESRGGGSDLVPRFSSSLPTYLPVSCQLQGAESSFFLREATQEVMRNGSLQTRSEPLFLHLPDAGPAPLLSVNCSYGNLTTEAPVPPELLQGALPRSFHTSTHLTLGWKVRAHLVSRRIGVDRPQIQVLFYLAGRRWEDVDPPAELLPCIRVVGIRDPGEGSVSTACRLEGNLGICVAQLGIPTTWFNAPPPRRRTQEPIPVTVELHYSILPPEALGKECVAGRVQGKVVGQEGDMQRIGTVTLATGDNKAPRNRLRLDGDVEILAPPSPVKQGQTVGFQVLMNSAAATEQFTLRVQYGEGINFMVVKPSNLAAWEIKQEVVPGSSSLSMFCQRKASSTKEKPRESSSVVFPARSPQRLRHLLCFLDHSAIPLHIVGSLLSPAVLFLCKLAPRSPSRLPVAVTLMTAAPLAAL</sequence>
<proteinExistence type="predicted"/>
<evidence type="ECO:0000313" key="4">
    <source>
        <dbReference type="EMBL" id="KAL1273880.1"/>
    </source>
</evidence>
<keyword evidence="5" id="KW-1185">Reference proteome</keyword>
<protein>
    <recommendedName>
        <fullName evidence="6">Transmembrane protein 132D</fullName>
    </recommendedName>
</protein>
<dbReference type="Proteomes" id="UP001558613">
    <property type="component" value="Unassembled WGS sequence"/>
</dbReference>
<feature type="domain" description="Transmembrane protein TMEM132 second Ig-like" evidence="3">
    <location>
        <begin position="207"/>
        <end position="324"/>
    </location>
</feature>
<gene>
    <name evidence="4" type="ORF">QQF64_026694</name>
</gene>
<evidence type="ECO:0000313" key="5">
    <source>
        <dbReference type="Proteomes" id="UP001558613"/>
    </source>
</evidence>
<dbReference type="InterPro" id="IPR055422">
    <property type="entry name" value="Ig_TMEM132_2nd"/>
</dbReference>
<dbReference type="PANTHER" id="PTHR13388:SF28">
    <property type="entry name" value="TRANSMEMBRANE PROTEIN 132C"/>
    <property type="match status" value="1"/>
</dbReference>
<dbReference type="InterPro" id="IPR026307">
    <property type="entry name" value="TMEM132"/>
</dbReference>
<dbReference type="EMBL" id="JAYMGO010000005">
    <property type="protein sequence ID" value="KAL1273880.1"/>
    <property type="molecule type" value="Genomic_DNA"/>
</dbReference>
<evidence type="ECO:0000259" key="1">
    <source>
        <dbReference type="Pfam" id="PF15705"/>
    </source>
</evidence>
<accession>A0ABR3NAX9</accession>
<organism evidence="4 5">
    <name type="scientific">Cirrhinus molitorella</name>
    <name type="common">mud carp</name>
    <dbReference type="NCBI Taxonomy" id="172907"/>
    <lineage>
        <taxon>Eukaryota</taxon>
        <taxon>Metazoa</taxon>
        <taxon>Chordata</taxon>
        <taxon>Craniata</taxon>
        <taxon>Vertebrata</taxon>
        <taxon>Euteleostomi</taxon>
        <taxon>Actinopterygii</taxon>
        <taxon>Neopterygii</taxon>
        <taxon>Teleostei</taxon>
        <taxon>Ostariophysi</taxon>
        <taxon>Cypriniformes</taxon>
        <taxon>Cyprinidae</taxon>
        <taxon>Labeoninae</taxon>
        <taxon>Labeonini</taxon>
        <taxon>Cirrhinus</taxon>
    </lineage>
</organism>
<comment type="caution">
    <text evidence="4">The sequence shown here is derived from an EMBL/GenBank/DDBJ whole genome shotgun (WGS) entry which is preliminary data.</text>
</comment>
<dbReference type="InterPro" id="IPR055421">
    <property type="entry name" value="TMEM132_3rd"/>
</dbReference>
<dbReference type="Pfam" id="PF15705">
    <property type="entry name" value="TMEM132_N"/>
    <property type="match status" value="1"/>
</dbReference>
<feature type="domain" description="Transmembrane protein TMEM132 N-terminal" evidence="1">
    <location>
        <begin position="122"/>
        <end position="188"/>
    </location>
</feature>
<reference evidence="4 5" key="1">
    <citation type="submission" date="2023-09" db="EMBL/GenBank/DDBJ databases">
        <authorList>
            <person name="Wang M."/>
        </authorList>
    </citation>
    <scope>NUCLEOTIDE SEQUENCE [LARGE SCALE GENOMIC DNA]</scope>
    <source>
        <strain evidence="4">GT-2023</strain>
        <tissue evidence="4">Liver</tissue>
    </source>
</reference>
<dbReference type="InterPro" id="IPR031435">
    <property type="entry name" value="TMEM132_N"/>
</dbReference>
<feature type="domain" description="Transmembrane protein TMEM132 cohesin-like" evidence="2">
    <location>
        <begin position="352"/>
        <end position="446"/>
    </location>
</feature>